<gene>
    <name evidence="2" type="ORF">SAMN05421847_1504</name>
</gene>
<dbReference type="RefSeq" id="WP_146063277.1">
    <property type="nucleotide sequence ID" value="NZ_FNUS01000003.1"/>
</dbReference>
<keyword evidence="3" id="KW-1185">Reference proteome</keyword>
<feature type="transmembrane region" description="Helical" evidence="1">
    <location>
        <begin position="155"/>
        <end position="176"/>
    </location>
</feature>
<evidence type="ECO:0000256" key="1">
    <source>
        <dbReference type="SAM" id="Phobius"/>
    </source>
</evidence>
<sequence length="242" mass="28409">MKNQTSNKSNIEEILRNAVNYWALTLNIQIIFSLLYFSTVYLLSFYFFKYYGLMPEFLKAVKVGETDFAAMQKGILELQKTQNFASFLIVSVIIKALMFPLNIGFFAIYRKIDEKLPYSVSDLYAGYRGFNFFKFFGFAVFWGFIYLYANMAFLPLVLVWAFITIFSAPLMFFMNVTIFESIRLTIKAIKIDFFTILICCILAGIFSYFGIVFFFVGILITFPFWNAVIYSMYQKYFNEIKK</sequence>
<dbReference type="EMBL" id="FNUS01000003">
    <property type="protein sequence ID" value="SEG13577.1"/>
    <property type="molecule type" value="Genomic_DNA"/>
</dbReference>
<keyword evidence="1" id="KW-0472">Membrane</keyword>
<dbReference type="OrthoDB" id="1244380at2"/>
<protein>
    <recommendedName>
        <fullName evidence="4">Beta-carotene 15,15'-monooxygenase</fullName>
    </recommendedName>
</protein>
<keyword evidence="1" id="KW-1133">Transmembrane helix</keyword>
<dbReference type="Proteomes" id="UP000236738">
    <property type="component" value="Unassembled WGS sequence"/>
</dbReference>
<accession>A0A1H5XQ67</accession>
<feature type="transmembrane region" description="Helical" evidence="1">
    <location>
        <begin position="130"/>
        <end position="149"/>
    </location>
</feature>
<evidence type="ECO:0000313" key="3">
    <source>
        <dbReference type="Proteomes" id="UP000236738"/>
    </source>
</evidence>
<keyword evidence="1" id="KW-0812">Transmembrane</keyword>
<organism evidence="2 3">
    <name type="scientific">Halpernia humi</name>
    <dbReference type="NCBI Taxonomy" id="493375"/>
    <lineage>
        <taxon>Bacteria</taxon>
        <taxon>Pseudomonadati</taxon>
        <taxon>Bacteroidota</taxon>
        <taxon>Flavobacteriia</taxon>
        <taxon>Flavobacteriales</taxon>
        <taxon>Weeksellaceae</taxon>
        <taxon>Chryseobacterium group</taxon>
        <taxon>Halpernia</taxon>
    </lineage>
</organism>
<evidence type="ECO:0008006" key="4">
    <source>
        <dbReference type="Google" id="ProtNLM"/>
    </source>
</evidence>
<dbReference type="AlphaFoldDB" id="A0A1H5XQ67"/>
<reference evidence="3" key="1">
    <citation type="submission" date="2016-10" db="EMBL/GenBank/DDBJ databases">
        <authorList>
            <person name="Varghese N."/>
            <person name="Submissions S."/>
        </authorList>
    </citation>
    <scope>NUCLEOTIDE SEQUENCE [LARGE SCALE GENOMIC DNA]</scope>
    <source>
        <strain evidence="3">DSM 21580</strain>
    </source>
</reference>
<proteinExistence type="predicted"/>
<feature type="transmembrane region" description="Helical" evidence="1">
    <location>
        <begin position="212"/>
        <end position="233"/>
    </location>
</feature>
<feature type="transmembrane region" description="Helical" evidence="1">
    <location>
        <begin position="84"/>
        <end position="109"/>
    </location>
</feature>
<feature type="transmembrane region" description="Helical" evidence="1">
    <location>
        <begin position="21"/>
        <end position="48"/>
    </location>
</feature>
<evidence type="ECO:0000313" key="2">
    <source>
        <dbReference type="EMBL" id="SEG13577.1"/>
    </source>
</evidence>
<name>A0A1H5XQ67_9FLAO</name>
<feature type="transmembrane region" description="Helical" evidence="1">
    <location>
        <begin position="188"/>
        <end position="206"/>
    </location>
</feature>